<feature type="transmembrane region" description="Helical" evidence="1">
    <location>
        <begin position="44"/>
        <end position="63"/>
    </location>
</feature>
<protein>
    <submittedName>
        <fullName evidence="2">Uncharacterized protein</fullName>
    </submittedName>
</protein>
<evidence type="ECO:0000313" key="3">
    <source>
        <dbReference type="Proteomes" id="UP001595976"/>
    </source>
</evidence>
<feature type="transmembrane region" description="Helical" evidence="1">
    <location>
        <begin position="145"/>
        <end position="166"/>
    </location>
</feature>
<name>A0ABW0F3B6_9HYPH</name>
<reference evidence="3" key="1">
    <citation type="journal article" date="2019" name="Int. J. Syst. Evol. Microbiol.">
        <title>The Global Catalogue of Microorganisms (GCM) 10K type strain sequencing project: providing services to taxonomists for standard genome sequencing and annotation.</title>
        <authorList>
            <consortium name="The Broad Institute Genomics Platform"/>
            <consortium name="The Broad Institute Genome Sequencing Center for Infectious Disease"/>
            <person name="Wu L."/>
            <person name="Ma J."/>
        </authorList>
    </citation>
    <scope>NUCLEOTIDE SEQUENCE [LARGE SCALE GENOMIC DNA]</scope>
    <source>
        <strain evidence="3">CGMCC 1.15643</strain>
    </source>
</reference>
<feature type="transmembrane region" description="Helical" evidence="1">
    <location>
        <begin position="83"/>
        <end position="107"/>
    </location>
</feature>
<keyword evidence="1" id="KW-1133">Transmembrane helix</keyword>
<evidence type="ECO:0000313" key="2">
    <source>
        <dbReference type="EMBL" id="MFC5292746.1"/>
    </source>
</evidence>
<evidence type="ECO:0000256" key="1">
    <source>
        <dbReference type="SAM" id="Phobius"/>
    </source>
</evidence>
<dbReference type="Proteomes" id="UP001595976">
    <property type="component" value="Unassembled WGS sequence"/>
</dbReference>
<accession>A0ABW0F3B6</accession>
<proteinExistence type="predicted"/>
<keyword evidence="1" id="KW-0812">Transmembrane</keyword>
<keyword evidence="1" id="KW-0472">Membrane</keyword>
<organism evidence="2 3">
    <name type="scientific">Bosea minatitlanensis</name>
    <dbReference type="NCBI Taxonomy" id="128782"/>
    <lineage>
        <taxon>Bacteria</taxon>
        <taxon>Pseudomonadati</taxon>
        <taxon>Pseudomonadota</taxon>
        <taxon>Alphaproteobacteria</taxon>
        <taxon>Hyphomicrobiales</taxon>
        <taxon>Boseaceae</taxon>
        <taxon>Bosea</taxon>
    </lineage>
</organism>
<keyword evidence="3" id="KW-1185">Reference proteome</keyword>
<gene>
    <name evidence="2" type="ORF">ACFPK2_07060</name>
</gene>
<dbReference type="EMBL" id="JBHSLI010000002">
    <property type="protein sequence ID" value="MFC5292746.1"/>
    <property type="molecule type" value="Genomic_DNA"/>
</dbReference>
<feature type="transmembrane region" description="Helical" evidence="1">
    <location>
        <begin position="119"/>
        <end position="139"/>
    </location>
</feature>
<sequence>MRSTVQVAARRLREAGSALYEAARQTHAARLAIVAARLRSGTPLVAILVAATLIACLSLAWSAGRGVHGALLPASPTGIGATIAGLIAGVAVLELAAAFAVTLMTAGLRLAYDTGRHRVLALLVIASVLALLGTGWRLWETGPAALAGAALPVLGTAGLVMLTAWFERAYLRPAYPGFRDFWVDVVDARHFLMRSAHGE</sequence>
<dbReference type="RefSeq" id="WP_260348009.1">
    <property type="nucleotide sequence ID" value="NZ_JAOAOS010000002.1"/>
</dbReference>
<comment type="caution">
    <text evidence="2">The sequence shown here is derived from an EMBL/GenBank/DDBJ whole genome shotgun (WGS) entry which is preliminary data.</text>
</comment>